<keyword evidence="1" id="KW-0808">Transferase</keyword>
<accession>A0A8S5RB79</accession>
<sequence length="143" mass="16790">MKYEILFEKGKYALILRGESMSEYAVVKDLDNANREWNHTVGYCGFGSKWGHSQVDALCTCLEIFRYFTEPDYISRNRIIELATRFKDSLVTADPEAAVECFDEDCDLTEEEKEFFGIDYDEILNANEDDEDELYIDEDEWEE</sequence>
<dbReference type="GO" id="GO:0016301">
    <property type="term" value="F:kinase activity"/>
    <property type="evidence" value="ECO:0007669"/>
    <property type="project" value="UniProtKB-KW"/>
</dbReference>
<keyword evidence="1" id="KW-0418">Kinase</keyword>
<dbReference type="EMBL" id="BK059091">
    <property type="protein sequence ID" value="DAE28678.1"/>
    <property type="molecule type" value="Genomic_DNA"/>
</dbReference>
<name>A0A8S5RB79_9VIRU</name>
<reference evidence="1" key="1">
    <citation type="journal article" date="2021" name="Proc. Natl. Acad. Sci. U.S.A.">
        <title>A Catalog of Tens of Thousands of Viruses from Human Metagenomes Reveals Hidden Associations with Chronic Diseases.</title>
        <authorList>
            <person name="Tisza M.J."/>
            <person name="Buck C.B."/>
        </authorList>
    </citation>
    <scope>NUCLEOTIDE SEQUENCE</scope>
    <source>
        <strain evidence="1">CtmTa7</strain>
    </source>
</reference>
<protein>
    <submittedName>
        <fullName evidence="1">Calcium/calmodulin dependent protein kinase II association domain protein</fullName>
    </submittedName>
</protein>
<proteinExistence type="predicted"/>
<evidence type="ECO:0000313" key="1">
    <source>
        <dbReference type="EMBL" id="DAE28678.1"/>
    </source>
</evidence>
<organism evidence="1">
    <name type="scientific">virus sp. ctmTa7</name>
    <dbReference type="NCBI Taxonomy" id="2828255"/>
    <lineage>
        <taxon>Viruses</taxon>
    </lineage>
</organism>